<comment type="caution">
    <text evidence="1">The sequence shown here is derived from an EMBL/GenBank/DDBJ whole genome shotgun (WGS) entry which is preliminary data.</text>
</comment>
<keyword evidence="2" id="KW-1185">Reference proteome</keyword>
<sequence>MTTRTTGTLPSPLSTRNAKPTAALIRREFHDFLYWNGTHADSLRLRRKFLISLGEILEKNYPLDEHQLRKAEALFECMGSQKMLEDDGRNEFELYFDVSDDPEYDNDDCVGMVMALGFFMKSQYHEISDAALRFISTTALKATPANLLHLLEIDLIHHIFKTINPLTVPIRQRLNVHLEMFDLMVSILNLIAPPGRYQPQNVCTDADRRKQQIVITKAITPLRPYFDCVCQNWHAFENNIGTEYALDFLTNLLVYSAYYPALLTIVQELPIASAISCLLASTPHPYHLICFMQWYAEFHIKWQVHSPEVTFRGKVAFGSLSDEGIEDLTELMAGPARYFIMWNPINKAFHNILSGFTPFNVETLEPKENA</sequence>
<evidence type="ECO:0000313" key="2">
    <source>
        <dbReference type="Proteomes" id="UP001281761"/>
    </source>
</evidence>
<protein>
    <submittedName>
        <fullName evidence="1">Uncharacterized protein</fullName>
    </submittedName>
</protein>
<reference evidence="1 2" key="1">
    <citation type="journal article" date="2022" name="bioRxiv">
        <title>Genomics of Preaxostyla Flagellates Illuminates Evolutionary Transitions and the Path Towards Mitochondrial Loss.</title>
        <authorList>
            <person name="Novak L.V.F."/>
            <person name="Treitli S.C."/>
            <person name="Pyrih J."/>
            <person name="Halakuc P."/>
            <person name="Pipaliya S.V."/>
            <person name="Vacek V."/>
            <person name="Brzon O."/>
            <person name="Soukal P."/>
            <person name="Eme L."/>
            <person name="Dacks J.B."/>
            <person name="Karnkowska A."/>
            <person name="Elias M."/>
            <person name="Hampl V."/>
        </authorList>
    </citation>
    <scope>NUCLEOTIDE SEQUENCE [LARGE SCALE GENOMIC DNA]</scope>
    <source>
        <strain evidence="1">NAU3</strain>
        <tissue evidence="1">Gut</tissue>
    </source>
</reference>
<dbReference type="Proteomes" id="UP001281761">
    <property type="component" value="Unassembled WGS sequence"/>
</dbReference>
<accession>A0ABQ9YDJ6</accession>
<gene>
    <name evidence="1" type="ORF">BLNAU_3269</name>
</gene>
<name>A0ABQ9YDJ6_9EUKA</name>
<proteinExistence type="predicted"/>
<dbReference type="EMBL" id="JARBJD010000014">
    <property type="protein sequence ID" value="KAK2961832.1"/>
    <property type="molecule type" value="Genomic_DNA"/>
</dbReference>
<evidence type="ECO:0000313" key="1">
    <source>
        <dbReference type="EMBL" id="KAK2961832.1"/>
    </source>
</evidence>
<organism evidence="1 2">
    <name type="scientific">Blattamonas nauphoetae</name>
    <dbReference type="NCBI Taxonomy" id="2049346"/>
    <lineage>
        <taxon>Eukaryota</taxon>
        <taxon>Metamonada</taxon>
        <taxon>Preaxostyla</taxon>
        <taxon>Oxymonadida</taxon>
        <taxon>Blattamonas</taxon>
    </lineage>
</organism>